<sequence>MALYLLYLSIANSIQTFLSFPGYTPPRFASTTLALLVNLCKTLACWTSYTCYPNSLYNFESLLHAHSGDSTAQAARYHHTYMDMRNLDISTLGCYPSDSDFEQIARGASEEADSLWALLDAEYEEMFGEEFDHEMEELQELTHINESASSSLSSAQYERLQALTEASIALRIEETNQVNSGSEEIDDETYENFLAEDGRALDEIEGIMNSLPTSFQGQLLPTLIAAVTLDEVSVDALHGARAIQESTTSKQTLRGQIIRAFYDELKSSQARGLTTDQGRTARWYESGPFVSAPGGSVLVKSTGNSANAASAVANAASKVSATRRQLFIKNEVPYAQGYLDTAWVSQIRPLKQNDYGWVWTDRGVFLAKVVVMYAKTTGKNSKHASVKSCNEILALSNIGVQFSPPRALLDGTLRVTTSDDIKRYQAISSREGLTAPDTAMTSK</sequence>
<accession>A0ABR1JJ26</accession>
<evidence type="ECO:0000313" key="1">
    <source>
        <dbReference type="EMBL" id="KAK7462207.1"/>
    </source>
</evidence>
<gene>
    <name evidence="1" type="ORF">VKT23_007812</name>
</gene>
<dbReference type="Proteomes" id="UP001498398">
    <property type="component" value="Unassembled WGS sequence"/>
</dbReference>
<name>A0ABR1JJ26_9AGAR</name>
<organism evidence="1 2">
    <name type="scientific">Marasmiellus scandens</name>
    <dbReference type="NCBI Taxonomy" id="2682957"/>
    <lineage>
        <taxon>Eukaryota</taxon>
        <taxon>Fungi</taxon>
        <taxon>Dikarya</taxon>
        <taxon>Basidiomycota</taxon>
        <taxon>Agaricomycotina</taxon>
        <taxon>Agaricomycetes</taxon>
        <taxon>Agaricomycetidae</taxon>
        <taxon>Agaricales</taxon>
        <taxon>Marasmiineae</taxon>
        <taxon>Omphalotaceae</taxon>
        <taxon>Marasmiellus</taxon>
    </lineage>
</organism>
<evidence type="ECO:0000313" key="2">
    <source>
        <dbReference type="Proteomes" id="UP001498398"/>
    </source>
</evidence>
<comment type="caution">
    <text evidence="1">The sequence shown here is derived from an EMBL/GenBank/DDBJ whole genome shotgun (WGS) entry which is preliminary data.</text>
</comment>
<reference evidence="1 2" key="1">
    <citation type="submission" date="2024-01" db="EMBL/GenBank/DDBJ databases">
        <title>A draft genome for the cacao thread blight pathogen Marasmiellus scandens.</title>
        <authorList>
            <person name="Baruah I.K."/>
            <person name="Leung J."/>
            <person name="Bukari Y."/>
            <person name="Amoako-Attah I."/>
            <person name="Meinhardt L.W."/>
            <person name="Bailey B.A."/>
            <person name="Cohen S.P."/>
        </authorList>
    </citation>
    <scope>NUCLEOTIDE SEQUENCE [LARGE SCALE GENOMIC DNA]</scope>
    <source>
        <strain evidence="1 2">GH-19</strain>
    </source>
</reference>
<keyword evidence="2" id="KW-1185">Reference proteome</keyword>
<protein>
    <submittedName>
        <fullName evidence="1">Uncharacterized protein</fullName>
    </submittedName>
</protein>
<dbReference type="EMBL" id="JBANRG010000011">
    <property type="protein sequence ID" value="KAK7462207.1"/>
    <property type="molecule type" value="Genomic_DNA"/>
</dbReference>
<proteinExistence type="predicted"/>